<organism evidence="2 3">
    <name type="scientific">Drosophila yakuba</name>
    <name type="common">Fruit fly</name>
    <dbReference type="NCBI Taxonomy" id="7245"/>
    <lineage>
        <taxon>Eukaryota</taxon>
        <taxon>Metazoa</taxon>
        <taxon>Ecdysozoa</taxon>
        <taxon>Arthropoda</taxon>
        <taxon>Hexapoda</taxon>
        <taxon>Insecta</taxon>
        <taxon>Pterygota</taxon>
        <taxon>Neoptera</taxon>
        <taxon>Endopterygota</taxon>
        <taxon>Diptera</taxon>
        <taxon>Brachycera</taxon>
        <taxon>Muscomorpha</taxon>
        <taxon>Ephydroidea</taxon>
        <taxon>Drosophilidae</taxon>
        <taxon>Drosophila</taxon>
        <taxon>Sophophora</taxon>
    </lineage>
</organism>
<dbReference type="Proteomes" id="UP000002282">
    <property type="component" value="Chromosome X"/>
</dbReference>
<gene>
    <name evidence="2" type="primary">Dyak\GE17065</name>
    <name evidence="2" type="synonym">dyak_GLEANR_18428</name>
    <name evidence="2" type="synonym">GE17065</name>
    <name evidence="2" type="ORF">Dyak_GE17065</name>
</gene>
<evidence type="ECO:0000313" key="2">
    <source>
        <dbReference type="EMBL" id="EDX01565.2"/>
    </source>
</evidence>
<dbReference type="AlphaFoldDB" id="B4Q2A4"/>
<accession>B4Q2A4</accession>
<evidence type="ECO:0000256" key="1">
    <source>
        <dbReference type="SAM" id="MobiDB-lite"/>
    </source>
</evidence>
<dbReference type="KEGG" id="dya:Dyak_GE17065"/>
<reference evidence="2 3" key="2">
    <citation type="journal article" date="2007" name="PLoS Biol.">
        <title>Principles of genome evolution in the Drosophila melanogaster species group.</title>
        <authorList>
            <person name="Ranz J.M."/>
            <person name="Maurin D."/>
            <person name="Chan Y.S."/>
            <person name="von Grotthuss M."/>
            <person name="Hillier L.W."/>
            <person name="Roote J."/>
            <person name="Ashburner M."/>
            <person name="Bergman C.M."/>
        </authorList>
    </citation>
    <scope>NUCLEOTIDE SEQUENCE [LARGE SCALE GENOMIC DNA]</scope>
    <source>
        <strain evidence="3">Tai18E2 / Tucson 14021-0261.01</strain>
    </source>
</reference>
<name>B4Q2A4_DROYA</name>
<feature type="compositionally biased region" description="Basic and acidic residues" evidence="1">
    <location>
        <begin position="37"/>
        <end position="61"/>
    </location>
</feature>
<protein>
    <submittedName>
        <fullName evidence="2">Uncharacterized protein</fullName>
    </submittedName>
</protein>
<dbReference type="HOGENOM" id="CLU_2308981_0_0_1"/>
<feature type="region of interest" description="Disordered" evidence="1">
    <location>
        <begin position="1"/>
        <end position="87"/>
    </location>
</feature>
<reference evidence="2 3" key="1">
    <citation type="journal article" date="2007" name="Nature">
        <title>Evolution of genes and genomes on the Drosophila phylogeny.</title>
        <authorList>
            <consortium name="Drosophila 12 Genomes Consortium"/>
            <person name="Clark A.G."/>
            <person name="Eisen M.B."/>
            <person name="Smith D.R."/>
            <person name="Bergman C.M."/>
            <person name="Oliver B."/>
            <person name="Markow T.A."/>
            <person name="Kaufman T.C."/>
            <person name="Kellis M."/>
            <person name="Gelbart W."/>
            <person name="Iyer V.N."/>
            <person name="Pollard D.A."/>
            <person name="Sackton T.B."/>
            <person name="Larracuente A.M."/>
            <person name="Singh N.D."/>
            <person name="Abad J.P."/>
            <person name="Abt D.N."/>
            <person name="Adryan B."/>
            <person name="Aguade M."/>
            <person name="Akashi H."/>
            <person name="Anderson W.W."/>
            <person name="Aquadro C.F."/>
            <person name="Ardell D.H."/>
            <person name="Arguello R."/>
            <person name="Artieri C.G."/>
            <person name="Barbash D.A."/>
            <person name="Barker D."/>
            <person name="Barsanti P."/>
            <person name="Batterham P."/>
            <person name="Batzoglou S."/>
            <person name="Begun D."/>
            <person name="Bhutkar A."/>
            <person name="Blanco E."/>
            <person name="Bosak S.A."/>
            <person name="Bradley R.K."/>
            <person name="Brand A.D."/>
            <person name="Brent M.R."/>
            <person name="Brooks A.N."/>
            <person name="Brown R.H."/>
            <person name="Butlin R.K."/>
            <person name="Caggese C."/>
            <person name="Calvi B.R."/>
            <person name="Bernardo de Carvalho A."/>
            <person name="Caspi A."/>
            <person name="Castrezana S."/>
            <person name="Celniker S.E."/>
            <person name="Chang J.L."/>
            <person name="Chapple C."/>
            <person name="Chatterji S."/>
            <person name="Chinwalla A."/>
            <person name="Civetta A."/>
            <person name="Clifton S.W."/>
            <person name="Comeron J.M."/>
            <person name="Costello J.C."/>
            <person name="Coyne J.A."/>
            <person name="Daub J."/>
            <person name="David R.G."/>
            <person name="Delcher A.L."/>
            <person name="Delehaunty K."/>
            <person name="Do C.B."/>
            <person name="Ebling H."/>
            <person name="Edwards K."/>
            <person name="Eickbush T."/>
            <person name="Evans J.D."/>
            <person name="Filipski A."/>
            <person name="Findeiss S."/>
            <person name="Freyhult E."/>
            <person name="Fulton L."/>
            <person name="Fulton R."/>
            <person name="Garcia A.C."/>
            <person name="Gardiner A."/>
            <person name="Garfield D.A."/>
            <person name="Garvin B.E."/>
            <person name="Gibson G."/>
            <person name="Gilbert D."/>
            <person name="Gnerre S."/>
            <person name="Godfrey J."/>
            <person name="Good R."/>
            <person name="Gotea V."/>
            <person name="Gravely B."/>
            <person name="Greenberg A.J."/>
            <person name="Griffiths-Jones S."/>
            <person name="Gross S."/>
            <person name="Guigo R."/>
            <person name="Gustafson E.A."/>
            <person name="Haerty W."/>
            <person name="Hahn M.W."/>
            <person name="Halligan D.L."/>
            <person name="Halpern A.L."/>
            <person name="Halter G.M."/>
            <person name="Han M.V."/>
            <person name="Heger A."/>
            <person name="Hillier L."/>
            <person name="Hinrichs A.S."/>
            <person name="Holmes I."/>
            <person name="Hoskins R.A."/>
            <person name="Hubisz M.J."/>
            <person name="Hultmark D."/>
            <person name="Huntley M.A."/>
            <person name="Jaffe D.B."/>
            <person name="Jagadeeshan S."/>
            <person name="Jeck W.R."/>
            <person name="Johnson J."/>
            <person name="Jones C.D."/>
            <person name="Jordan W.C."/>
            <person name="Karpen G.H."/>
            <person name="Kataoka E."/>
            <person name="Keightley P.D."/>
            <person name="Kheradpour P."/>
            <person name="Kirkness E.F."/>
            <person name="Koerich L.B."/>
            <person name="Kristiansen K."/>
            <person name="Kudrna D."/>
            <person name="Kulathinal R.J."/>
            <person name="Kumar S."/>
            <person name="Kwok R."/>
            <person name="Lander E."/>
            <person name="Langley C.H."/>
            <person name="Lapoint R."/>
            <person name="Lazzaro B.P."/>
            <person name="Lee S.J."/>
            <person name="Levesque L."/>
            <person name="Li R."/>
            <person name="Lin C.F."/>
            <person name="Lin M.F."/>
            <person name="Lindblad-Toh K."/>
            <person name="Llopart A."/>
            <person name="Long M."/>
            <person name="Low L."/>
            <person name="Lozovsky E."/>
            <person name="Lu J."/>
            <person name="Luo M."/>
            <person name="Machado C.A."/>
            <person name="Makalowski W."/>
            <person name="Marzo M."/>
            <person name="Matsuda M."/>
            <person name="Matzkin L."/>
            <person name="McAllister B."/>
            <person name="McBride C.S."/>
            <person name="McKernan B."/>
            <person name="McKernan K."/>
            <person name="Mendez-Lago M."/>
            <person name="Minx P."/>
            <person name="Mollenhauer M.U."/>
            <person name="Montooth K."/>
            <person name="Mount S.M."/>
            <person name="Mu X."/>
            <person name="Myers E."/>
            <person name="Negre B."/>
            <person name="Newfeld S."/>
            <person name="Nielsen R."/>
            <person name="Noor M.A."/>
            <person name="O'Grady P."/>
            <person name="Pachter L."/>
            <person name="Papaceit M."/>
            <person name="Parisi M.J."/>
            <person name="Parisi M."/>
            <person name="Parts L."/>
            <person name="Pedersen J.S."/>
            <person name="Pesole G."/>
            <person name="Phillippy A.M."/>
            <person name="Ponting C.P."/>
            <person name="Pop M."/>
            <person name="Porcelli D."/>
            <person name="Powell J.R."/>
            <person name="Prohaska S."/>
            <person name="Pruitt K."/>
            <person name="Puig M."/>
            <person name="Quesneville H."/>
            <person name="Ram K.R."/>
            <person name="Rand D."/>
            <person name="Rasmussen M.D."/>
            <person name="Reed L.K."/>
            <person name="Reenan R."/>
            <person name="Reily A."/>
            <person name="Remington K.A."/>
            <person name="Rieger T.T."/>
            <person name="Ritchie M.G."/>
            <person name="Robin C."/>
            <person name="Rogers Y.H."/>
            <person name="Rohde C."/>
            <person name="Rozas J."/>
            <person name="Rubenfield M.J."/>
            <person name="Ruiz A."/>
            <person name="Russo S."/>
            <person name="Salzberg S.L."/>
            <person name="Sanchez-Gracia A."/>
            <person name="Saranga D.J."/>
            <person name="Sato H."/>
            <person name="Schaeffer S.W."/>
            <person name="Schatz M.C."/>
            <person name="Schlenke T."/>
            <person name="Schwartz R."/>
            <person name="Segarra C."/>
            <person name="Singh R.S."/>
            <person name="Sirot L."/>
            <person name="Sirota M."/>
            <person name="Sisneros N.B."/>
            <person name="Smith C.D."/>
            <person name="Smith T.F."/>
            <person name="Spieth J."/>
            <person name="Stage D.E."/>
            <person name="Stark A."/>
            <person name="Stephan W."/>
            <person name="Strausberg R.L."/>
            <person name="Strempel S."/>
            <person name="Sturgill D."/>
            <person name="Sutton G."/>
            <person name="Sutton G.G."/>
            <person name="Tao W."/>
            <person name="Teichmann S."/>
            <person name="Tobari Y.N."/>
            <person name="Tomimura Y."/>
            <person name="Tsolas J.M."/>
            <person name="Valente V.L."/>
            <person name="Venter E."/>
            <person name="Venter J.C."/>
            <person name="Vicario S."/>
            <person name="Vieira F.G."/>
            <person name="Vilella A.J."/>
            <person name="Villasante A."/>
            <person name="Walenz B."/>
            <person name="Wang J."/>
            <person name="Wasserman M."/>
            <person name="Watts T."/>
            <person name="Wilson D."/>
            <person name="Wilson R.K."/>
            <person name="Wing R.A."/>
            <person name="Wolfner M.F."/>
            <person name="Wong A."/>
            <person name="Wong G.K."/>
            <person name="Wu C.I."/>
            <person name="Wu G."/>
            <person name="Yamamoto D."/>
            <person name="Yang H.P."/>
            <person name="Yang S.P."/>
            <person name="Yorke J.A."/>
            <person name="Yoshida K."/>
            <person name="Zdobnov E."/>
            <person name="Zhang P."/>
            <person name="Zhang Y."/>
            <person name="Zimin A.V."/>
            <person name="Baldwin J."/>
            <person name="Abdouelleil A."/>
            <person name="Abdulkadir J."/>
            <person name="Abebe A."/>
            <person name="Abera B."/>
            <person name="Abreu J."/>
            <person name="Acer S.C."/>
            <person name="Aftuck L."/>
            <person name="Alexander A."/>
            <person name="An P."/>
            <person name="Anderson E."/>
            <person name="Anderson S."/>
            <person name="Arachi H."/>
            <person name="Azer M."/>
            <person name="Bachantsang P."/>
            <person name="Barry A."/>
            <person name="Bayul T."/>
            <person name="Berlin A."/>
            <person name="Bessette D."/>
            <person name="Bloom T."/>
            <person name="Blye J."/>
            <person name="Boguslavskiy L."/>
            <person name="Bonnet C."/>
            <person name="Boukhgalter B."/>
            <person name="Bourzgui I."/>
            <person name="Brown A."/>
            <person name="Cahill P."/>
            <person name="Channer S."/>
            <person name="Cheshatsang Y."/>
            <person name="Chuda L."/>
            <person name="Citroen M."/>
            <person name="Collymore A."/>
            <person name="Cooke P."/>
            <person name="Costello M."/>
            <person name="D'Aco K."/>
            <person name="Daza R."/>
            <person name="De Haan G."/>
            <person name="DeGray S."/>
            <person name="DeMaso C."/>
            <person name="Dhargay N."/>
            <person name="Dooley K."/>
            <person name="Dooley E."/>
            <person name="Doricent M."/>
            <person name="Dorje P."/>
            <person name="Dorjee K."/>
            <person name="Dupes A."/>
            <person name="Elong R."/>
            <person name="Falk J."/>
            <person name="Farina A."/>
            <person name="Faro S."/>
            <person name="Ferguson D."/>
            <person name="Fisher S."/>
            <person name="Foley C.D."/>
            <person name="Franke A."/>
            <person name="Friedrich D."/>
            <person name="Gadbois L."/>
            <person name="Gearin G."/>
            <person name="Gearin C.R."/>
            <person name="Giannoukos G."/>
            <person name="Goode T."/>
            <person name="Graham J."/>
            <person name="Grandbois E."/>
            <person name="Grewal S."/>
            <person name="Gyaltsen K."/>
            <person name="Hafez N."/>
            <person name="Hagos B."/>
            <person name="Hall J."/>
            <person name="Henson C."/>
            <person name="Hollinger A."/>
            <person name="Honan T."/>
            <person name="Huard M.D."/>
            <person name="Hughes L."/>
            <person name="Hurhula B."/>
            <person name="Husby M.E."/>
            <person name="Kamat A."/>
            <person name="Kanga B."/>
            <person name="Kashin S."/>
            <person name="Khazanovich D."/>
            <person name="Kisner P."/>
            <person name="Lance K."/>
            <person name="Lara M."/>
            <person name="Lee W."/>
            <person name="Lennon N."/>
            <person name="Letendre F."/>
            <person name="LeVine R."/>
            <person name="Lipovsky A."/>
            <person name="Liu X."/>
            <person name="Liu J."/>
            <person name="Liu S."/>
            <person name="Lokyitsang T."/>
            <person name="Lokyitsang Y."/>
            <person name="Lubonja R."/>
            <person name="Lui A."/>
            <person name="MacDonald P."/>
            <person name="Magnisalis V."/>
            <person name="Maru K."/>
            <person name="Matthews C."/>
            <person name="McCusker W."/>
            <person name="McDonough S."/>
            <person name="Mehta T."/>
            <person name="Meldrim J."/>
            <person name="Meneus L."/>
            <person name="Mihai O."/>
            <person name="Mihalev A."/>
            <person name="Mihova T."/>
            <person name="Mittelman R."/>
            <person name="Mlenga V."/>
            <person name="Montmayeur A."/>
            <person name="Mulrain L."/>
            <person name="Navidi A."/>
            <person name="Naylor J."/>
            <person name="Negash T."/>
            <person name="Nguyen T."/>
            <person name="Nguyen N."/>
            <person name="Nicol R."/>
            <person name="Norbu C."/>
            <person name="Norbu N."/>
            <person name="Novod N."/>
            <person name="O'Neill B."/>
            <person name="Osman S."/>
            <person name="Markiewicz E."/>
            <person name="Oyono O.L."/>
            <person name="Patti C."/>
            <person name="Phunkhang P."/>
            <person name="Pierre F."/>
            <person name="Priest M."/>
            <person name="Raghuraman S."/>
            <person name="Rege F."/>
            <person name="Reyes R."/>
            <person name="Rise C."/>
            <person name="Rogov P."/>
            <person name="Ross K."/>
            <person name="Ryan E."/>
            <person name="Settipalli S."/>
            <person name="Shea T."/>
            <person name="Sherpa N."/>
            <person name="Shi L."/>
            <person name="Shih D."/>
            <person name="Sparrow T."/>
            <person name="Spaulding J."/>
            <person name="Stalker J."/>
            <person name="Stange-Thomann N."/>
            <person name="Stavropoulos S."/>
            <person name="Stone C."/>
            <person name="Strader C."/>
            <person name="Tesfaye S."/>
            <person name="Thomson T."/>
            <person name="Thoulutsang Y."/>
            <person name="Thoulutsang D."/>
            <person name="Topham K."/>
            <person name="Topping I."/>
            <person name="Tsamla T."/>
            <person name="Vassiliev H."/>
            <person name="Vo A."/>
            <person name="Wangchuk T."/>
            <person name="Wangdi T."/>
            <person name="Weiand M."/>
            <person name="Wilkinson J."/>
            <person name="Wilson A."/>
            <person name="Yadav S."/>
            <person name="Young G."/>
            <person name="Yu Q."/>
            <person name="Zembek L."/>
            <person name="Zhong D."/>
            <person name="Zimmer A."/>
            <person name="Zwirko Z."/>
            <person name="Jaffe D.B."/>
            <person name="Alvarez P."/>
            <person name="Brockman W."/>
            <person name="Butler J."/>
            <person name="Chin C."/>
            <person name="Gnerre S."/>
            <person name="Grabherr M."/>
            <person name="Kleber M."/>
            <person name="Mauceli E."/>
            <person name="MacCallum I."/>
        </authorList>
    </citation>
    <scope>NUCLEOTIDE SEQUENCE [LARGE SCALE GENOMIC DNA]</scope>
    <source>
        <strain evidence="3">Tai18E2 / Tucson 14021-0261.01</strain>
    </source>
</reference>
<proteinExistence type="predicted"/>
<dbReference type="EMBL" id="CM000162">
    <property type="protein sequence ID" value="EDX01565.2"/>
    <property type="molecule type" value="Genomic_DNA"/>
</dbReference>
<keyword evidence="3" id="KW-1185">Reference proteome</keyword>
<evidence type="ECO:0000313" key="3">
    <source>
        <dbReference type="Proteomes" id="UP000002282"/>
    </source>
</evidence>
<sequence length="114" mass="12591">MRPEKPNPLIHHATMQHPESPKTISCCPSGPASQGDGEQRSRAEERRSLGAEQANRRKQDLDSDEDENEDERTKDQGPRSWGNPECGQHTLVTWPLVLSTMHLSRGVPKKGGGG</sequence>